<dbReference type="Proteomes" id="UP000298246">
    <property type="component" value="Unassembled WGS sequence"/>
</dbReference>
<proteinExistence type="predicted"/>
<gene>
    <name evidence="6" type="ORF">B5M42_10980</name>
</gene>
<dbReference type="Gene3D" id="1.10.10.60">
    <property type="entry name" value="Homeodomain-like"/>
    <property type="match status" value="1"/>
</dbReference>
<evidence type="ECO:0000313" key="6">
    <source>
        <dbReference type="EMBL" id="TFE88067.1"/>
    </source>
</evidence>
<reference evidence="6 7" key="1">
    <citation type="submission" date="2017-03" db="EMBL/GenBank/DDBJ databases">
        <title>Isolation of Levoglucosan Utilizing Bacteria.</title>
        <authorList>
            <person name="Arya A.S."/>
        </authorList>
    </citation>
    <scope>NUCLEOTIDE SEQUENCE [LARGE SCALE GENOMIC DNA]</scope>
    <source>
        <strain evidence="6 7">MEC069</strain>
    </source>
</reference>
<comment type="caution">
    <text evidence="6">The sequence shown here is derived from an EMBL/GenBank/DDBJ whole genome shotgun (WGS) entry which is preliminary data.</text>
</comment>
<dbReference type="PROSITE" id="PS50977">
    <property type="entry name" value="HTH_TETR_2"/>
    <property type="match status" value="1"/>
</dbReference>
<dbReference type="EMBL" id="MYFO01000011">
    <property type="protein sequence ID" value="TFE88067.1"/>
    <property type="molecule type" value="Genomic_DNA"/>
</dbReference>
<dbReference type="InterPro" id="IPR011075">
    <property type="entry name" value="TetR_C"/>
</dbReference>
<name>A0A4Y8Q3E8_9BACL</name>
<feature type="DNA-binding region" description="H-T-H motif" evidence="4">
    <location>
        <begin position="25"/>
        <end position="44"/>
    </location>
</feature>
<keyword evidence="7" id="KW-1185">Reference proteome</keyword>
<dbReference type="SUPFAM" id="SSF46689">
    <property type="entry name" value="Homeodomain-like"/>
    <property type="match status" value="1"/>
</dbReference>
<evidence type="ECO:0000259" key="5">
    <source>
        <dbReference type="PROSITE" id="PS50977"/>
    </source>
</evidence>
<evidence type="ECO:0000256" key="3">
    <source>
        <dbReference type="ARBA" id="ARBA00023163"/>
    </source>
</evidence>
<dbReference type="GO" id="GO:0003677">
    <property type="term" value="F:DNA binding"/>
    <property type="evidence" value="ECO:0007669"/>
    <property type="project" value="UniProtKB-UniRule"/>
</dbReference>
<sequence>MTNNKDKIMEAAMGLFHDLGFQATGVEEILSSSGVCKSNFYYHFKSKEELGVKVIERMVQQMRRTLLEPSLDNVELTPARRIERLFEQMLEFCEEHGLRKGCFFGNLSLELSGRFEELRKPLSCFFTELEDKLTRTLDEGLRRGELTLGGLEPAELALPLVSLLQGGVLLAKTHRDSKALRDSIRLLQVWIGEGRGVSYGR</sequence>
<dbReference type="Gene3D" id="1.10.357.10">
    <property type="entry name" value="Tetracycline Repressor, domain 2"/>
    <property type="match status" value="1"/>
</dbReference>
<dbReference type="AlphaFoldDB" id="A0A4Y8Q3E8"/>
<keyword evidence="1" id="KW-0805">Transcription regulation</keyword>
<dbReference type="InterPro" id="IPR036271">
    <property type="entry name" value="Tet_transcr_reg_TetR-rel_C_sf"/>
</dbReference>
<dbReference type="OrthoDB" id="9814703at2"/>
<feature type="domain" description="HTH tetR-type" evidence="5">
    <location>
        <begin position="2"/>
        <end position="62"/>
    </location>
</feature>
<keyword evidence="2 4" id="KW-0238">DNA-binding</keyword>
<dbReference type="Pfam" id="PF00440">
    <property type="entry name" value="TetR_N"/>
    <property type="match status" value="1"/>
</dbReference>
<accession>A0A4Y8Q3E8</accession>
<keyword evidence="3" id="KW-0804">Transcription</keyword>
<dbReference type="PANTHER" id="PTHR47506:SF6">
    <property type="entry name" value="HTH-TYPE TRANSCRIPTIONAL REPRESSOR NEMR"/>
    <property type="match status" value="1"/>
</dbReference>
<protein>
    <recommendedName>
        <fullName evidence="5">HTH tetR-type domain-containing protein</fullName>
    </recommendedName>
</protein>
<dbReference type="PRINTS" id="PR00455">
    <property type="entry name" value="HTHTETR"/>
</dbReference>
<evidence type="ECO:0000313" key="7">
    <source>
        <dbReference type="Proteomes" id="UP000298246"/>
    </source>
</evidence>
<evidence type="ECO:0000256" key="2">
    <source>
        <dbReference type="ARBA" id="ARBA00023125"/>
    </source>
</evidence>
<dbReference type="Pfam" id="PF16925">
    <property type="entry name" value="TetR_C_13"/>
    <property type="match status" value="1"/>
</dbReference>
<dbReference type="InterPro" id="IPR009057">
    <property type="entry name" value="Homeodomain-like_sf"/>
</dbReference>
<dbReference type="SUPFAM" id="SSF48498">
    <property type="entry name" value="Tetracyclin repressor-like, C-terminal domain"/>
    <property type="match status" value="1"/>
</dbReference>
<organism evidence="6 7">
    <name type="scientific">Paenibacillus athensensis</name>
    <dbReference type="NCBI Taxonomy" id="1967502"/>
    <lineage>
        <taxon>Bacteria</taxon>
        <taxon>Bacillati</taxon>
        <taxon>Bacillota</taxon>
        <taxon>Bacilli</taxon>
        <taxon>Bacillales</taxon>
        <taxon>Paenibacillaceae</taxon>
        <taxon>Paenibacillus</taxon>
    </lineage>
</organism>
<dbReference type="InterPro" id="IPR001647">
    <property type="entry name" value="HTH_TetR"/>
</dbReference>
<evidence type="ECO:0000256" key="4">
    <source>
        <dbReference type="PROSITE-ProRule" id="PRU00335"/>
    </source>
</evidence>
<dbReference type="PANTHER" id="PTHR47506">
    <property type="entry name" value="TRANSCRIPTIONAL REGULATORY PROTEIN"/>
    <property type="match status" value="1"/>
</dbReference>
<dbReference type="RefSeq" id="WP_134752678.1">
    <property type="nucleotide sequence ID" value="NZ_MYFO02000003.1"/>
</dbReference>
<evidence type="ECO:0000256" key="1">
    <source>
        <dbReference type="ARBA" id="ARBA00023015"/>
    </source>
</evidence>